<evidence type="ECO:0000313" key="7">
    <source>
        <dbReference type="EMBL" id="KAF6160877.1"/>
    </source>
</evidence>
<dbReference type="InterPro" id="IPR036638">
    <property type="entry name" value="HLH_DNA-bd_sf"/>
</dbReference>
<organism evidence="7 8">
    <name type="scientific">Kingdonia uniflora</name>
    <dbReference type="NCBI Taxonomy" id="39325"/>
    <lineage>
        <taxon>Eukaryota</taxon>
        <taxon>Viridiplantae</taxon>
        <taxon>Streptophyta</taxon>
        <taxon>Embryophyta</taxon>
        <taxon>Tracheophyta</taxon>
        <taxon>Spermatophyta</taxon>
        <taxon>Magnoliopsida</taxon>
        <taxon>Ranunculales</taxon>
        <taxon>Circaeasteraceae</taxon>
        <taxon>Kingdonia</taxon>
    </lineage>
</organism>
<comment type="caution">
    <text evidence="7">The sequence shown here is derived from an EMBL/GenBank/DDBJ whole genome shotgun (WGS) entry which is preliminary data.</text>
</comment>
<evidence type="ECO:0000256" key="4">
    <source>
        <dbReference type="ARBA" id="ARBA00023242"/>
    </source>
</evidence>
<keyword evidence="1" id="KW-0805">Transcription regulation</keyword>
<name>A0A7J7N185_9MAGN</name>
<dbReference type="Pfam" id="PF00010">
    <property type="entry name" value="HLH"/>
    <property type="match status" value="1"/>
</dbReference>
<dbReference type="Gene3D" id="4.10.280.10">
    <property type="entry name" value="Helix-loop-helix DNA-binding domain"/>
    <property type="match status" value="1"/>
</dbReference>
<accession>A0A7J7N185</accession>
<keyword evidence="3" id="KW-0804">Transcription</keyword>
<feature type="domain" description="BHLH" evidence="6">
    <location>
        <begin position="127"/>
        <end position="176"/>
    </location>
</feature>
<dbReference type="GO" id="GO:0003700">
    <property type="term" value="F:DNA-binding transcription factor activity"/>
    <property type="evidence" value="ECO:0007669"/>
    <property type="project" value="InterPro"/>
</dbReference>
<protein>
    <recommendedName>
        <fullName evidence="6">BHLH domain-containing protein</fullName>
    </recommendedName>
</protein>
<dbReference type="EMBL" id="JACGCM010001150">
    <property type="protein sequence ID" value="KAF6160877.1"/>
    <property type="molecule type" value="Genomic_DNA"/>
</dbReference>
<evidence type="ECO:0000256" key="3">
    <source>
        <dbReference type="ARBA" id="ARBA00023163"/>
    </source>
</evidence>
<evidence type="ECO:0000256" key="5">
    <source>
        <dbReference type="SAM" id="MobiDB-lite"/>
    </source>
</evidence>
<dbReference type="PANTHER" id="PTHR45844">
    <property type="entry name" value="TRANSCRIPTION FACTOR BHLH30"/>
    <property type="match status" value="1"/>
</dbReference>
<evidence type="ECO:0000313" key="8">
    <source>
        <dbReference type="Proteomes" id="UP000541444"/>
    </source>
</evidence>
<gene>
    <name evidence="7" type="ORF">GIB67_041931</name>
</gene>
<keyword evidence="8" id="KW-1185">Reference proteome</keyword>
<dbReference type="SMART" id="SM00353">
    <property type="entry name" value="HLH"/>
    <property type="match status" value="1"/>
</dbReference>
<dbReference type="InterPro" id="IPR045847">
    <property type="entry name" value="AIG1-like"/>
</dbReference>
<dbReference type="PANTHER" id="PTHR45844:SF2">
    <property type="entry name" value="TRANSCRIPTION FACTOR BHLH30"/>
    <property type="match status" value="1"/>
</dbReference>
<proteinExistence type="predicted"/>
<sequence length="311" mass="34941">MWGKQETQGESSQSIHNTIRNYSHDGYGGGLIFPHELSPLHQWSLPPVHPSNPLTNPDRIHNPYLNLNPSYADLFNRRSTSSSQFTCDQGLMNYNPFGPSVQHGSSTFAAEFAKASAREMMDNKALAASKSHSEAERKRRERINTHLAKLRSLLPSTTKTDKASLLAEVIQHVKELKRQTSQIEEASLVPTEIDELTVHALDEDGKFIIKACLCCEDRAALLPDLIKTLKSLRLRMLKAEIMTLGGRVRNVLFVTGEEEEDDEDGPRRSDRRYCISSIEEALKAVMERSDHESPPGTIKRQRTLSVGHRSS</sequence>
<dbReference type="OrthoDB" id="71302at2759"/>
<keyword evidence="4" id="KW-0539">Nucleus</keyword>
<dbReference type="SUPFAM" id="SSF47459">
    <property type="entry name" value="HLH, helix-loop-helix DNA-binding domain"/>
    <property type="match status" value="1"/>
</dbReference>
<keyword evidence="2" id="KW-0238">DNA-binding</keyword>
<dbReference type="GO" id="GO:0003677">
    <property type="term" value="F:DNA binding"/>
    <property type="evidence" value="ECO:0007669"/>
    <property type="project" value="UniProtKB-KW"/>
</dbReference>
<dbReference type="GO" id="GO:0046983">
    <property type="term" value="F:protein dimerization activity"/>
    <property type="evidence" value="ECO:0007669"/>
    <property type="project" value="InterPro"/>
</dbReference>
<evidence type="ECO:0000256" key="1">
    <source>
        <dbReference type="ARBA" id="ARBA00023015"/>
    </source>
</evidence>
<dbReference type="PROSITE" id="PS50888">
    <property type="entry name" value="BHLH"/>
    <property type="match status" value="1"/>
</dbReference>
<evidence type="ECO:0000256" key="2">
    <source>
        <dbReference type="ARBA" id="ARBA00023125"/>
    </source>
</evidence>
<dbReference type="Proteomes" id="UP000541444">
    <property type="component" value="Unassembled WGS sequence"/>
</dbReference>
<dbReference type="FunFam" id="4.10.280.10:FF:000070">
    <property type="entry name" value="transcription factor bHLH30"/>
    <property type="match status" value="1"/>
</dbReference>
<dbReference type="CDD" id="cd11455">
    <property type="entry name" value="bHLH_AtAIG1_like"/>
    <property type="match status" value="1"/>
</dbReference>
<dbReference type="AlphaFoldDB" id="A0A7J7N185"/>
<reference evidence="7 8" key="1">
    <citation type="journal article" date="2020" name="IScience">
        <title>Genome Sequencing of the Endangered Kingdonia uniflora (Circaeasteraceae, Ranunculales) Reveals Potential Mechanisms of Evolutionary Specialization.</title>
        <authorList>
            <person name="Sun Y."/>
            <person name="Deng T."/>
            <person name="Zhang A."/>
            <person name="Moore M.J."/>
            <person name="Landis J.B."/>
            <person name="Lin N."/>
            <person name="Zhang H."/>
            <person name="Zhang X."/>
            <person name="Huang J."/>
            <person name="Zhang X."/>
            <person name="Sun H."/>
            <person name="Wang H."/>
        </authorList>
    </citation>
    <scope>NUCLEOTIDE SEQUENCE [LARGE SCALE GENOMIC DNA]</scope>
    <source>
        <strain evidence="7">TB1705</strain>
        <tissue evidence="7">Leaf</tissue>
    </source>
</reference>
<dbReference type="InterPro" id="IPR011598">
    <property type="entry name" value="bHLH_dom"/>
</dbReference>
<evidence type="ECO:0000259" key="6">
    <source>
        <dbReference type="PROSITE" id="PS50888"/>
    </source>
</evidence>
<feature type="region of interest" description="Disordered" evidence="5">
    <location>
        <begin position="286"/>
        <end position="311"/>
    </location>
</feature>